<gene>
    <name evidence="1" type="ORF">BDA96_05G228700</name>
</gene>
<reference evidence="1" key="2">
    <citation type="submission" date="2020-10" db="EMBL/GenBank/DDBJ databases">
        <authorList>
            <person name="Cooper E.A."/>
            <person name="Brenton Z.W."/>
            <person name="Flinn B.S."/>
            <person name="Jenkins J."/>
            <person name="Shu S."/>
            <person name="Flowers D."/>
            <person name="Luo F."/>
            <person name="Wang Y."/>
            <person name="Xia P."/>
            <person name="Barry K."/>
            <person name="Daum C."/>
            <person name="Lipzen A."/>
            <person name="Yoshinaga Y."/>
            <person name="Schmutz J."/>
            <person name="Saski C."/>
            <person name="Vermerris W."/>
            <person name="Kresovich S."/>
        </authorList>
    </citation>
    <scope>NUCLEOTIDE SEQUENCE</scope>
</reference>
<comment type="caution">
    <text evidence="1">The sequence shown here is derived from an EMBL/GenBank/DDBJ whole genome shotgun (WGS) entry which is preliminary data.</text>
</comment>
<evidence type="ECO:0000313" key="2">
    <source>
        <dbReference type="Proteomes" id="UP000807115"/>
    </source>
</evidence>
<organism evidence="1 2">
    <name type="scientific">Sorghum bicolor</name>
    <name type="common">Sorghum</name>
    <name type="synonym">Sorghum vulgare</name>
    <dbReference type="NCBI Taxonomy" id="4558"/>
    <lineage>
        <taxon>Eukaryota</taxon>
        <taxon>Viridiplantae</taxon>
        <taxon>Streptophyta</taxon>
        <taxon>Embryophyta</taxon>
        <taxon>Tracheophyta</taxon>
        <taxon>Spermatophyta</taxon>
        <taxon>Magnoliopsida</taxon>
        <taxon>Liliopsida</taxon>
        <taxon>Poales</taxon>
        <taxon>Poaceae</taxon>
        <taxon>PACMAD clade</taxon>
        <taxon>Panicoideae</taxon>
        <taxon>Andropogonodae</taxon>
        <taxon>Andropogoneae</taxon>
        <taxon>Sorghinae</taxon>
        <taxon>Sorghum</taxon>
    </lineage>
</organism>
<dbReference type="EMBL" id="CM027684">
    <property type="protein sequence ID" value="KAG0530918.1"/>
    <property type="molecule type" value="Genomic_DNA"/>
</dbReference>
<sequence>MNSLFSCLLVYWGNIAEKTCVLLWTVCYKILPLFCLRLDQVNIPIKQQLHQLECPISPPQILAMIRKWLLMHLMLMTVPTTRVQCLQADHFSAIISKCWPEMEASTNLTRQTEASPPALVGFTCASSVTTTGSSYKMDAAQVAGSNIT</sequence>
<proteinExistence type="predicted"/>
<protein>
    <submittedName>
        <fullName evidence="1">Uncharacterized protein</fullName>
    </submittedName>
</protein>
<name>A0A921QZ57_SORBI</name>
<accession>A0A921QZ57</accession>
<evidence type="ECO:0000313" key="1">
    <source>
        <dbReference type="EMBL" id="KAG0530918.1"/>
    </source>
</evidence>
<dbReference type="AlphaFoldDB" id="A0A921QZ57"/>
<reference evidence="1" key="1">
    <citation type="journal article" date="2019" name="BMC Genomics">
        <title>A new reference genome for Sorghum bicolor reveals high levels of sequence similarity between sweet and grain genotypes: implications for the genetics of sugar metabolism.</title>
        <authorList>
            <person name="Cooper E.A."/>
            <person name="Brenton Z.W."/>
            <person name="Flinn B.S."/>
            <person name="Jenkins J."/>
            <person name="Shu S."/>
            <person name="Flowers D."/>
            <person name="Luo F."/>
            <person name="Wang Y."/>
            <person name="Xia P."/>
            <person name="Barry K."/>
            <person name="Daum C."/>
            <person name="Lipzen A."/>
            <person name="Yoshinaga Y."/>
            <person name="Schmutz J."/>
            <person name="Saski C."/>
            <person name="Vermerris W."/>
            <person name="Kresovich S."/>
        </authorList>
    </citation>
    <scope>NUCLEOTIDE SEQUENCE</scope>
</reference>
<dbReference type="Proteomes" id="UP000807115">
    <property type="component" value="Chromosome 5"/>
</dbReference>